<dbReference type="Proteomes" id="UP001642501">
    <property type="component" value="Unassembled WGS sequence"/>
</dbReference>
<comment type="caution">
    <text evidence="3">The sequence shown here is derived from an EMBL/GenBank/DDBJ whole genome shotgun (WGS) entry which is preliminary data.</text>
</comment>
<evidence type="ECO:0000259" key="2">
    <source>
        <dbReference type="Pfam" id="PF25545"/>
    </source>
</evidence>
<evidence type="ECO:0000313" key="3">
    <source>
        <dbReference type="EMBL" id="CAK7273139.1"/>
    </source>
</evidence>
<evidence type="ECO:0000313" key="4">
    <source>
        <dbReference type="Proteomes" id="UP001642501"/>
    </source>
</evidence>
<accession>A0ABP0DY60</accession>
<protein>
    <recommendedName>
        <fullName evidence="2">DUF7924 domain-containing protein</fullName>
    </recommendedName>
</protein>
<reference evidence="3 4" key="1">
    <citation type="submission" date="2024-01" db="EMBL/GenBank/DDBJ databases">
        <authorList>
            <person name="Allen C."/>
            <person name="Tagirdzhanova G."/>
        </authorList>
    </citation>
    <scope>NUCLEOTIDE SEQUENCE [LARGE SCALE GENOMIC DNA]</scope>
    <source>
        <strain evidence="3 4">CBS 573.63</strain>
    </source>
</reference>
<proteinExistence type="predicted"/>
<name>A0ABP0DY60_9PEZI</name>
<evidence type="ECO:0000256" key="1">
    <source>
        <dbReference type="SAM" id="MobiDB-lite"/>
    </source>
</evidence>
<keyword evidence="4" id="KW-1185">Reference proteome</keyword>
<dbReference type="EMBL" id="CAWUOM010000124">
    <property type="protein sequence ID" value="CAK7273139.1"/>
    <property type="molecule type" value="Genomic_DNA"/>
</dbReference>
<dbReference type="Pfam" id="PF25545">
    <property type="entry name" value="DUF7924"/>
    <property type="match status" value="1"/>
</dbReference>
<feature type="region of interest" description="Disordered" evidence="1">
    <location>
        <begin position="1"/>
        <end position="39"/>
    </location>
</feature>
<sequence length="385" mass="42038">MDVGQGRGINSGLQSVTEPGTETTKKTPRSQKTGPYNADFSLHLADHRIHSPEESQEPEMEDIMAALAAPRPGDLLSQISAEAFKSFRRCVMGAKSEGDVLANVVPIILGQNVAKYTSARNLVFAKIRPLTDGSLVPPKPDLYDGVNPITLTKAIREELADVIVPSKVGGNPIVPSFFFEMTSPNGKAMVTRLRARYDGAIGARAMHALQNYGEQTPVYDGKAYTFSLVYHDGYLEIFAHHMTAPTTAEGEPEYHMTQVQSISLTGNREAFIRGITEFRNCRDLAKRWRDEFVQAANAPRLPVEVPPAEQAAAAAYANSPLSLHIDNAAGPSGIVGLNGDGGLSISSNLQDIDGIEWQQLDPNLLQHYLQMDNSQYYFPRPPDGF</sequence>
<dbReference type="InterPro" id="IPR057684">
    <property type="entry name" value="DUF7924"/>
</dbReference>
<feature type="domain" description="DUF7924" evidence="2">
    <location>
        <begin position="136"/>
        <end position="270"/>
    </location>
</feature>
<gene>
    <name evidence="3" type="ORF">SEPCBS57363_005504</name>
</gene>
<organism evidence="3 4">
    <name type="scientific">Sporothrix epigloea</name>
    <dbReference type="NCBI Taxonomy" id="1892477"/>
    <lineage>
        <taxon>Eukaryota</taxon>
        <taxon>Fungi</taxon>
        <taxon>Dikarya</taxon>
        <taxon>Ascomycota</taxon>
        <taxon>Pezizomycotina</taxon>
        <taxon>Sordariomycetes</taxon>
        <taxon>Sordariomycetidae</taxon>
        <taxon>Ophiostomatales</taxon>
        <taxon>Ophiostomataceae</taxon>
        <taxon>Sporothrix</taxon>
    </lineage>
</organism>